<evidence type="ECO:0000313" key="1">
    <source>
        <dbReference type="EMBL" id="OAN24889.1"/>
    </source>
</evidence>
<sequence length="328" mass="35946">MRSKSGRFLTGLMVGACLFALGWIALIAGQLGKPFVNNLWVEGAYAQKLAQAEAIRQPKLVVVAGSNAMFGIHSPTLAQALGRPVINLGVNAGILSPYLLIYARQAVKPGDWVLLPLEYPLYHDRFEVNQVFLEYWLSHPVTYGLNPLRLARLLAETPLLRVVQGYQGVPAGFQVAGLYGAQHLDANGDQSLSAHAQRSEALFSGARDSAVQHYGAQASAFNGSWPMWQAFARDVRAAGGCAVFVPPAMLDRAAYHQDPMEAAFYEGLPSEAARHGLLYMGEPLAFMYPTDAFFDTNYHLTAEMRLMHTQRLAQLLSPALFKQCQAPR</sequence>
<evidence type="ECO:0000313" key="2">
    <source>
        <dbReference type="Proteomes" id="UP000078356"/>
    </source>
</evidence>
<gene>
    <name evidence="1" type="ORF">A4V15_07490</name>
</gene>
<proteinExistence type="predicted"/>
<organism evidence="1 2">
    <name type="scientific">Pseudomonas oryzihabitans</name>
    <dbReference type="NCBI Taxonomy" id="47885"/>
    <lineage>
        <taxon>Bacteria</taxon>
        <taxon>Pseudomonadati</taxon>
        <taxon>Pseudomonadota</taxon>
        <taxon>Gammaproteobacteria</taxon>
        <taxon>Pseudomonadales</taxon>
        <taxon>Pseudomonadaceae</taxon>
        <taxon>Pseudomonas</taxon>
    </lineage>
</organism>
<dbReference type="AlphaFoldDB" id="A0A178L5W3"/>
<comment type="caution">
    <text evidence="1">The sequence shown here is derived from an EMBL/GenBank/DDBJ whole genome shotgun (WGS) entry which is preliminary data.</text>
</comment>
<accession>A0A178L5W3</accession>
<dbReference type="OrthoDB" id="9155736at2"/>
<evidence type="ECO:0008006" key="3">
    <source>
        <dbReference type="Google" id="ProtNLM"/>
    </source>
</evidence>
<dbReference type="Proteomes" id="UP000078356">
    <property type="component" value="Unassembled WGS sequence"/>
</dbReference>
<reference evidence="1 2" key="1">
    <citation type="submission" date="2016-04" db="EMBL/GenBank/DDBJ databases">
        <title>Draft Genome Sequences of Staphylococcus capitis Strain H36, S. capitis Strain H65, S. cohnii Strain H62, S. hominis Strain H69, Mycobacterium iranicum Strain H39, Plantibacter sp. Strain H53, Pseudomonas oryzihabitans Strain H72, and Microbacterium sp. Strain H83, isolated from residential settings.</title>
        <authorList>
            <person name="Lymperopoulou D."/>
            <person name="Adams R.I."/>
            <person name="Lindow S."/>
            <person name="Coil D.A."/>
            <person name="Jospin G."/>
            <person name="Eisen J.A."/>
        </authorList>
    </citation>
    <scope>NUCLEOTIDE SEQUENCE [LARGE SCALE GENOMIC DNA]</scope>
    <source>
        <strain evidence="1 2">H72</strain>
    </source>
</reference>
<name>A0A178L5W3_9PSED</name>
<protein>
    <recommendedName>
        <fullName evidence="3">DUF1574 domain-containing protein</fullName>
    </recommendedName>
</protein>
<dbReference type="EMBL" id="LWCR01000056">
    <property type="protein sequence ID" value="OAN24889.1"/>
    <property type="molecule type" value="Genomic_DNA"/>
</dbReference>